<evidence type="ECO:0000313" key="11">
    <source>
        <dbReference type="EMBL" id="OIP97361.1"/>
    </source>
</evidence>
<feature type="binding site" evidence="8">
    <location>
        <begin position="401"/>
        <end position="403"/>
    </location>
    <ligand>
        <name>GTP</name>
        <dbReference type="ChEBI" id="CHEBI:37565"/>
    </ligand>
</feature>
<reference evidence="11 12" key="1">
    <citation type="journal article" date="2016" name="Environ. Microbiol.">
        <title>Genomic resolution of a cold subsurface aquifer community provides metabolic insights for novel microbes adapted to high CO concentrations.</title>
        <authorList>
            <person name="Probst A.J."/>
            <person name="Castelle C.J."/>
            <person name="Singh A."/>
            <person name="Brown C.T."/>
            <person name="Anantharaman K."/>
            <person name="Sharon I."/>
            <person name="Hug L.A."/>
            <person name="Burstein D."/>
            <person name="Emerson J.B."/>
            <person name="Thomas B.C."/>
            <person name="Banfield J.F."/>
        </authorList>
    </citation>
    <scope>NUCLEOTIDE SEQUENCE [LARGE SCALE GENOMIC DNA]</scope>
    <source>
        <strain evidence="11">CG2_30_54_11</strain>
    </source>
</reference>
<feature type="binding site" evidence="8">
    <location>
        <begin position="319"/>
        <end position="321"/>
    </location>
    <ligand>
        <name>GTP</name>
        <dbReference type="ChEBI" id="CHEBI:37565"/>
    </ligand>
</feature>
<feature type="binding site" description="in other chain" evidence="8">
    <location>
        <begin position="13"/>
        <end position="16"/>
    </location>
    <ligand>
        <name>IMP</name>
        <dbReference type="ChEBI" id="CHEBI:58053"/>
        <note>ligand shared between dimeric partners</note>
    </ligand>
</feature>
<dbReference type="HAMAP" id="MF_00011">
    <property type="entry name" value="Adenylosucc_synth"/>
    <property type="match status" value="1"/>
</dbReference>
<feature type="active site" description="Proton acceptor" evidence="8">
    <location>
        <position position="13"/>
    </location>
</feature>
<dbReference type="EC" id="6.3.4.4" evidence="8 10"/>
<dbReference type="STRING" id="1817892.AUK40_03375"/>
<dbReference type="PROSITE" id="PS01266">
    <property type="entry name" value="ADENYLOSUCCIN_SYN_1"/>
    <property type="match status" value="1"/>
</dbReference>
<keyword evidence="6 8" id="KW-0460">Magnesium</keyword>
<dbReference type="InterPro" id="IPR042111">
    <property type="entry name" value="Adenylosuccinate_synth_dom3"/>
</dbReference>
<dbReference type="NCBIfam" id="NF002223">
    <property type="entry name" value="PRK01117.1"/>
    <property type="match status" value="1"/>
</dbReference>
<dbReference type="GO" id="GO:0000287">
    <property type="term" value="F:magnesium ion binding"/>
    <property type="evidence" value="ECO:0007669"/>
    <property type="project" value="UniProtKB-UniRule"/>
</dbReference>
<dbReference type="GO" id="GO:0046040">
    <property type="term" value="P:IMP metabolic process"/>
    <property type="evidence" value="ECO:0007669"/>
    <property type="project" value="TreeGrafter"/>
</dbReference>
<dbReference type="CDD" id="cd03108">
    <property type="entry name" value="AdSS"/>
    <property type="match status" value="1"/>
</dbReference>
<proteinExistence type="inferred from homology"/>
<keyword evidence="4 8" id="KW-0547">Nucleotide-binding</keyword>
<dbReference type="InterPro" id="IPR018220">
    <property type="entry name" value="Adenylosuccin_syn_GTP-bd"/>
</dbReference>
<dbReference type="FunFam" id="3.90.170.10:FF:000001">
    <property type="entry name" value="Adenylosuccinate synthetase"/>
    <property type="match status" value="1"/>
</dbReference>
<feature type="binding site" description="in other chain" evidence="8">
    <location>
        <position position="212"/>
    </location>
    <ligand>
        <name>IMP</name>
        <dbReference type="ChEBI" id="CHEBI:58053"/>
        <note>ligand shared between dimeric partners</note>
    </ligand>
</feature>
<dbReference type="Pfam" id="PF00709">
    <property type="entry name" value="Adenylsucc_synt"/>
    <property type="match status" value="1"/>
</dbReference>
<evidence type="ECO:0000256" key="3">
    <source>
        <dbReference type="ARBA" id="ARBA00022723"/>
    </source>
</evidence>
<dbReference type="InterPro" id="IPR042109">
    <property type="entry name" value="Adenylosuccinate_synth_dom1"/>
</dbReference>
<sequence>MPAQAVIGLQWGDEGKGKIVDLISDHADMVVRYQGGQNAGHTVVVKGEKRVFHLLPSGILQDKKCLLGNGMVIDPVGLWEEANSIKGVTLDQVAERVMISDRAQMIFPYHKKRDVSELSKKIGTTGRGIGPCYVDKVKRTGLLMQELRHLDILIKRVRELCATEGCDTETTSEYLKTLAVCGPWLADRLVNGAYEINQAYDAGQTLILEGAQGTWLDIDHGTYPFVTSSNTTIGGACTGSGLPASKVDHVLGIVKAYTTRVGEGVLPTELRDQTGEYLRKRGNEFGATTGRPRRVGWLDLVVVKQAAIINGADELAVMKLDVLDELDEIQVAVAYEFDGKQTDIFPSDTHVLDQSKPVYRTFTGWKANTIGLQKYEELPVKAQEYLQFMESFTGVKVRFISTGPGREETIER</sequence>
<keyword evidence="7 8" id="KW-0342">GTP-binding</keyword>
<comment type="subcellular location">
    <subcellularLocation>
        <location evidence="8">Cytoplasm</location>
    </subcellularLocation>
</comment>
<keyword evidence="2 8" id="KW-0436">Ligase</keyword>
<evidence type="ECO:0000256" key="2">
    <source>
        <dbReference type="ARBA" id="ARBA00022598"/>
    </source>
</evidence>
<evidence type="ECO:0000256" key="10">
    <source>
        <dbReference type="RuleBase" id="RU000520"/>
    </source>
</evidence>
<feature type="active site" evidence="9">
    <location>
        <position position="136"/>
    </location>
</feature>
<dbReference type="NCBIfam" id="TIGR00184">
    <property type="entry name" value="purA"/>
    <property type="match status" value="1"/>
</dbReference>
<comment type="pathway">
    <text evidence="8 10">Purine metabolism; AMP biosynthesis via de novo pathway; AMP from IMP: step 1/2.</text>
</comment>
<dbReference type="Gene3D" id="1.10.300.10">
    <property type="entry name" value="Adenylosuccinate Synthetase, subunit A, domain 2"/>
    <property type="match status" value="1"/>
</dbReference>
<dbReference type="InterPro" id="IPR033128">
    <property type="entry name" value="Adenylosuccin_syn_Lys_AS"/>
</dbReference>
<feature type="binding site" evidence="8">
    <location>
        <position position="139"/>
    </location>
    <ligand>
        <name>IMP</name>
        <dbReference type="ChEBI" id="CHEBI:58053"/>
        <note>ligand shared between dimeric partners</note>
    </ligand>
</feature>
<feature type="binding site" description="in other chain" evidence="8">
    <location>
        <position position="227"/>
    </location>
    <ligand>
        <name>IMP</name>
        <dbReference type="ChEBI" id="CHEBI:58053"/>
        <note>ligand shared between dimeric partners</note>
    </ligand>
</feature>
<keyword evidence="8" id="KW-0963">Cytoplasm</keyword>
<name>A0A1J5IJM2_9BACT</name>
<evidence type="ECO:0000256" key="6">
    <source>
        <dbReference type="ARBA" id="ARBA00022842"/>
    </source>
</evidence>
<dbReference type="PANTHER" id="PTHR11846:SF0">
    <property type="entry name" value="ADENYLOSUCCINATE SYNTHETASE"/>
    <property type="match status" value="1"/>
</dbReference>
<dbReference type="SUPFAM" id="SSF52540">
    <property type="entry name" value="P-loop containing nucleoside triphosphate hydrolases"/>
    <property type="match status" value="1"/>
</dbReference>
<evidence type="ECO:0000313" key="12">
    <source>
        <dbReference type="Proteomes" id="UP000183245"/>
    </source>
</evidence>
<evidence type="ECO:0000256" key="5">
    <source>
        <dbReference type="ARBA" id="ARBA00022755"/>
    </source>
</evidence>
<protein>
    <recommendedName>
        <fullName evidence="8 10">Adenylosuccinate synthetase</fullName>
        <shortName evidence="8">AMPSase</shortName>
        <shortName evidence="8">AdSS</shortName>
        <ecNumber evidence="8 10">6.3.4.4</ecNumber>
    </recommendedName>
    <alternativeName>
        <fullName evidence="8">IMP--aspartate ligase</fullName>
    </alternativeName>
</protein>
<dbReference type="InterPro" id="IPR001114">
    <property type="entry name" value="Adenylosuccinate_synthetase"/>
</dbReference>
<dbReference type="GO" id="GO:0004019">
    <property type="term" value="F:adenylosuccinate synthase activity"/>
    <property type="evidence" value="ECO:0007669"/>
    <property type="project" value="UniProtKB-UniRule"/>
</dbReference>
<feature type="binding site" evidence="8">
    <location>
        <position position="40"/>
    </location>
    <ligand>
        <name>Mg(2+)</name>
        <dbReference type="ChEBI" id="CHEBI:18420"/>
    </ligand>
</feature>
<dbReference type="AlphaFoldDB" id="A0A1J5IJM2"/>
<dbReference type="GO" id="GO:0005737">
    <property type="term" value="C:cytoplasm"/>
    <property type="evidence" value="ECO:0007669"/>
    <property type="project" value="UniProtKB-SubCell"/>
</dbReference>
<evidence type="ECO:0000256" key="4">
    <source>
        <dbReference type="ARBA" id="ARBA00022741"/>
    </source>
</evidence>
<evidence type="ECO:0000256" key="8">
    <source>
        <dbReference type="HAMAP-Rule" id="MF_00011"/>
    </source>
</evidence>
<dbReference type="EMBL" id="MNZT01000058">
    <property type="protein sequence ID" value="OIP97361.1"/>
    <property type="molecule type" value="Genomic_DNA"/>
</dbReference>
<evidence type="ECO:0000256" key="9">
    <source>
        <dbReference type="PROSITE-ProRule" id="PRU10134"/>
    </source>
</evidence>
<keyword evidence="5 8" id="KW-0658">Purine biosynthesis</keyword>
<dbReference type="SMART" id="SM00788">
    <property type="entry name" value="Adenylsucc_synt"/>
    <property type="match status" value="1"/>
</dbReference>
<feature type="binding site" description="in other chain" evidence="8">
    <location>
        <begin position="38"/>
        <end position="41"/>
    </location>
    <ligand>
        <name>IMP</name>
        <dbReference type="ChEBI" id="CHEBI:58053"/>
        <note>ligand shared between dimeric partners</note>
    </ligand>
</feature>
<feature type="active site" description="Proton donor" evidence="8">
    <location>
        <position position="41"/>
    </location>
</feature>
<organism evidence="11 12">
    <name type="scientific">Candidatus Wirthbacteria bacterium CG2_30_54_11</name>
    <dbReference type="NCBI Taxonomy" id="1817892"/>
    <lineage>
        <taxon>Bacteria</taxon>
        <taxon>Candidatus Wirthbacteria</taxon>
    </lineage>
</organism>
<keyword evidence="3 8" id="KW-0479">Metal-binding</keyword>
<evidence type="ECO:0000256" key="7">
    <source>
        <dbReference type="ARBA" id="ARBA00023134"/>
    </source>
</evidence>
<dbReference type="Proteomes" id="UP000183245">
    <property type="component" value="Unassembled WGS sequence"/>
</dbReference>
<feature type="binding site" evidence="8">
    <location>
        <begin position="40"/>
        <end position="42"/>
    </location>
    <ligand>
        <name>GTP</name>
        <dbReference type="ChEBI" id="CHEBI:37565"/>
    </ligand>
</feature>
<comment type="subunit">
    <text evidence="1 8">Homodimer.</text>
</comment>
<dbReference type="InterPro" id="IPR027417">
    <property type="entry name" value="P-loop_NTPase"/>
</dbReference>
<dbReference type="PANTHER" id="PTHR11846">
    <property type="entry name" value="ADENYLOSUCCINATE SYNTHETASE"/>
    <property type="match status" value="1"/>
</dbReference>
<gene>
    <name evidence="8" type="primary">purA</name>
    <name evidence="11" type="ORF">AUK40_03375</name>
</gene>
<dbReference type="GO" id="GO:0044208">
    <property type="term" value="P:'de novo' AMP biosynthetic process"/>
    <property type="evidence" value="ECO:0007669"/>
    <property type="project" value="UniProtKB-UniRule"/>
</dbReference>
<feature type="binding site" evidence="8">
    <location>
        <begin position="287"/>
        <end position="293"/>
    </location>
    <ligand>
        <name>substrate</name>
    </ligand>
</feature>
<dbReference type="InterPro" id="IPR042110">
    <property type="entry name" value="Adenylosuccinate_synth_dom2"/>
</dbReference>
<comment type="catalytic activity">
    <reaction evidence="8 10">
        <text>IMP + L-aspartate + GTP = N(6)-(1,2-dicarboxyethyl)-AMP + GDP + phosphate + 2 H(+)</text>
        <dbReference type="Rhea" id="RHEA:15753"/>
        <dbReference type="ChEBI" id="CHEBI:15378"/>
        <dbReference type="ChEBI" id="CHEBI:29991"/>
        <dbReference type="ChEBI" id="CHEBI:37565"/>
        <dbReference type="ChEBI" id="CHEBI:43474"/>
        <dbReference type="ChEBI" id="CHEBI:57567"/>
        <dbReference type="ChEBI" id="CHEBI:58053"/>
        <dbReference type="ChEBI" id="CHEBI:58189"/>
        <dbReference type="EC" id="6.3.4.4"/>
    </reaction>
</comment>
<comment type="function">
    <text evidence="8">Plays an important role in the de novo pathway of purine nucleotide biosynthesis. Catalyzes the first committed step in the biosynthesis of AMP from IMP.</text>
</comment>
<feature type="binding site" evidence="8">
    <location>
        <begin position="12"/>
        <end position="18"/>
    </location>
    <ligand>
        <name>GTP</name>
        <dbReference type="ChEBI" id="CHEBI:37565"/>
    </ligand>
</feature>
<dbReference type="UniPathway" id="UPA00075">
    <property type="reaction ID" value="UER00335"/>
</dbReference>
<dbReference type="PROSITE" id="PS00513">
    <property type="entry name" value="ADENYLOSUCCIN_SYN_2"/>
    <property type="match status" value="1"/>
</dbReference>
<feature type="binding site" description="in other chain" evidence="8">
    <location>
        <position position="291"/>
    </location>
    <ligand>
        <name>IMP</name>
        <dbReference type="ChEBI" id="CHEBI:58053"/>
        <note>ligand shared between dimeric partners</note>
    </ligand>
</feature>
<comment type="caution">
    <text evidence="11">The sequence shown here is derived from an EMBL/GenBank/DDBJ whole genome shotgun (WGS) entry which is preliminary data.</text>
</comment>
<accession>A0A1J5IJM2</accession>
<evidence type="ECO:0000256" key="1">
    <source>
        <dbReference type="ARBA" id="ARBA00011738"/>
    </source>
</evidence>
<comment type="similarity">
    <text evidence="8 10">Belongs to the adenylosuccinate synthetase family.</text>
</comment>
<dbReference type="Gene3D" id="3.90.170.10">
    <property type="entry name" value="Adenylosuccinate Synthetase, subunit A, domain 3"/>
    <property type="match status" value="1"/>
</dbReference>
<dbReference type="GO" id="GO:0005525">
    <property type="term" value="F:GTP binding"/>
    <property type="evidence" value="ECO:0007669"/>
    <property type="project" value="UniProtKB-UniRule"/>
</dbReference>
<comment type="cofactor">
    <cofactor evidence="8">
        <name>Mg(2+)</name>
        <dbReference type="ChEBI" id="CHEBI:18420"/>
    </cofactor>
    <text evidence="8">Binds 1 Mg(2+) ion per subunit.</text>
</comment>
<feature type="binding site" description="in other chain" evidence="8">
    <location>
        <position position="125"/>
    </location>
    <ligand>
        <name>IMP</name>
        <dbReference type="ChEBI" id="CHEBI:58053"/>
        <note>ligand shared between dimeric partners</note>
    </ligand>
</feature>
<feature type="binding site" evidence="8">
    <location>
        <position position="13"/>
    </location>
    <ligand>
        <name>Mg(2+)</name>
        <dbReference type="ChEBI" id="CHEBI:18420"/>
    </ligand>
</feature>
<dbReference type="Gene3D" id="3.40.440.10">
    <property type="entry name" value="Adenylosuccinate Synthetase, subunit A, domain 1"/>
    <property type="match status" value="1"/>
</dbReference>
<feature type="binding site" evidence="8">
    <location>
        <position position="293"/>
    </location>
    <ligand>
        <name>GTP</name>
        <dbReference type="ChEBI" id="CHEBI:37565"/>
    </ligand>
</feature>